<evidence type="ECO:0000256" key="1">
    <source>
        <dbReference type="SAM" id="MobiDB-lite"/>
    </source>
</evidence>
<reference evidence="2 3" key="1">
    <citation type="journal article" date="2018" name="BMC Genomics">
        <title>Comparative genome analyses reveal sequence features reflecting distinct modes of host-adaptation between dicot and monocot powdery mildew.</title>
        <authorList>
            <person name="Wu Y."/>
            <person name="Ma X."/>
            <person name="Pan Z."/>
            <person name="Kale S.D."/>
            <person name="Song Y."/>
            <person name="King H."/>
            <person name="Zhang Q."/>
            <person name="Presley C."/>
            <person name="Deng X."/>
            <person name="Wei C.I."/>
            <person name="Xiao S."/>
        </authorList>
    </citation>
    <scope>NUCLEOTIDE SEQUENCE [LARGE SCALE GENOMIC DNA]</scope>
    <source>
        <strain evidence="2">UMSG1</strain>
    </source>
</reference>
<comment type="caution">
    <text evidence="2">The sequence shown here is derived from an EMBL/GenBank/DDBJ whole genome shotgun (WGS) entry which is preliminary data.</text>
</comment>
<sequence length="413" mass="46438">MKYMCWIETRLLALTDGKTSKLQIKDDWVEKYTTPAPQNFALPIASAFSSASYTDITTPSATTSKDVKSDSPLISRPRPIAHNGTEKSFFSRGTISTENTNLPTRTHSKYRPSYSSQEIVSVEKLPNQERILNIILELYPAMIKYVNSGTTSHRELYPSGSRSTSSFTFQSESKLKYTSSITGSHNLSSAIHSADHEHTNLLTPPLSPTTSSWNFSPLTKTQSKVSGSFREREYQQLKYFLINFLSTHGKKLSRELRVRILECFSITPAELASEQSWLWMDYAVSNDEDQNEESELALKMLIEALKSQSPENNRYKAQNNSPAELQTMSIPTPFSKFSFSADEMTKKVSDCQPSTQYSKIMRGFLSDANLGKHKTGSTITNRSTFFKGSSFDTLNKNISLFTSKINSLGLRNS</sequence>
<proteinExistence type="predicted"/>
<accession>A0A420IY06</accession>
<feature type="compositionally biased region" description="Polar residues" evidence="1">
    <location>
        <begin position="86"/>
        <end position="105"/>
    </location>
</feature>
<gene>
    <name evidence="2" type="ORF">GcM1_202023</name>
</gene>
<evidence type="ECO:0000313" key="2">
    <source>
        <dbReference type="EMBL" id="RKF79432.1"/>
    </source>
</evidence>
<dbReference type="AlphaFoldDB" id="A0A420IY06"/>
<feature type="region of interest" description="Disordered" evidence="1">
    <location>
        <begin position="58"/>
        <end position="115"/>
    </location>
</feature>
<protein>
    <submittedName>
        <fullName evidence="2">Uncharacterized protein</fullName>
    </submittedName>
</protein>
<organism evidence="2 3">
    <name type="scientific">Golovinomyces cichoracearum</name>
    <dbReference type="NCBI Taxonomy" id="62708"/>
    <lineage>
        <taxon>Eukaryota</taxon>
        <taxon>Fungi</taxon>
        <taxon>Dikarya</taxon>
        <taxon>Ascomycota</taxon>
        <taxon>Pezizomycotina</taxon>
        <taxon>Leotiomycetes</taxon>
        <taxon>Erysiphales</taxon>
        <taxon>Erysiphaceae</taxon>
        <taxon>Golovinomyces</taxon>
    </lineage>
</organism>
<dbReference type="EMBL" id="MCBS01020252">
    <property type="protein sequence ID" value="RKF79432.1"/>
    <property type="molecule type" value="Genomic_DNA"/>
</dbReference>
<evidence type="ECO:0000313" key="3">
    <source>
        <dbReference type="Proteomes" id="UP000285326"/>
    </source>
</evidence>
<name>A0A420IY06_9PEZI</name>
<dbReference type="Proteomes" id="UP000285326">
    <property type="component" value="Unassembled WGS sequence"/>
</dbReference>